<comment type="caution">
    <text evidence="2">The sequence shown here is derived from an EMBL/GenBank/DDBJ whole genome shotgun (WGS) entry which is preliminary data.</text>
</comment>
<dbReference type="RefSeq" id="WP_341599167.1">
    <property type="nucleotide sequence ID" value="NZ_JBAKAZ010000354.1"/>
</dbReference>
<dbReference type="Proteomes" id="UP001369082">
    <property type="component" value="Unassembled WGS sequence"/>
</dbReference>
<keyword evidence="3" id="KW-1185">Reference proteome</keyword>
<evidence type="ECO:0000256" key="1">
    <source>
        <dbReference type="SAM" id="Phobius"/>
    </source>
</evidence>
<keyword evidence="1" id="KW-0812">Transmembrane</keyword>
<gene>
    <name evidence="2" type="ORF">V6256_15810</name>
</gene>
<accession>A0ABU9GUU0</accession>
<sequence length="61" mass="6548">PADSAVSNILPEKQFTNSLKLASGFLALWLILISGNVVNGKLILPDLGEANEVACNWYFGN</sequence>
<evidence type="ECO:0000313" key="2">
    <source>
        <dbReference type="EMBL" id="MEL0631036.1"/>
    </source>
</evidence>
<feature type="transmembrane region" description="Helical" evidence="1">
    <location>
        <begin position="21"/>
        <end position="38"/>
    </location>
</feature>
<keyword evidence="1" id="KW-0472">Membrane</keyword>
<name>A0ABU9GUU0_9GAMM</name>
<proteinExistence type="predicted"/>
<keyword evidence="1" id="KW-1133">Transmembrane helix</keyword>
<feature type="non-terminal residue" evidence="2">
    <location>
        <position position="1"/>
    </location>
</feature>
<reference evidence="2 3" key="1">
    <citation type="submission" date="2024-02" db="EMBL/GenBank/DDBJ databases">
        <title>Bacteria isolated from the canopy kelp, Nereocystis luetkeana.</title>
        <authorList>
            <person name="Pfister C.A."/>
            <person name="Younker I.T."/>
            <person name="Light S.H."/>
        </authorList>
    </citation>
    <scope>NUCLEOTIDE SEQUENCE [LARGE SCALE GENOMIC DNA]</scope>
    <source>
        <strain evidence="2 3">TI.1.05</strain>
    </source>
</reference>
<protein>
    <submittedName>
        <fullName evidence="2">Uncharacterized protein</fullName>
    </submittedName>
</protein>
<dbReference type="EMBL" id="JBAKAZ010000354">
    <property type="protein sequence ID" value="MEL0631036.1"/>
    <property type="molecule type" value="Genomic_DNA"/>
</dbReference>
<evidence type="ECO:0000313" key="3">
    <source>
        <dbReference type="Proteomes" id="UP001369082"/>
    </source>
</evidence>
<organism evidence="2 3">
    <name type="scientific">Psychromonas aquatilis</name>
    <dbReference type="NCBI Taxonomy" id="2005072"/>
    <lineage>
        <taxon>Bacteria</taxon>
        <taxon>Pseudomonadati</taxon>
        <taxon>Pseudomonadota</taxon>
        <taxon>Gammaproteobacteria</taxon>
        <taxon>Alteromonadales</taxon>
        <taxon>Psychromonadaceae</taxon>
        <taxon>Psychromonas</taxon>
    </lineage>
</organism>